<keyword evidence="18" id="KW-0548">Nucleotidyltransferase</keyword>
<comment type="caution">
    <text evidence="18">The sequence shown here is derived from an EMBL/GenBank/DDBJ whole genome shotgun (WGS) entry which is preliminary data.</text>
</comment>
<keyword evidence="11 18" id="KW-0808">Transferase</keyword>
<dbReference type="NCBIfam" id="NF004469">
    <property type="entry name" value="PRK05800.1"/>
    <property type="match status" value="1"/>
</dbReference>
<dbReference type="GO" id="GO:0008820">
    <property type="term" value="F:cobinamide phosphate guanylyltransferase activity"/>
    <property type="evidence" value="ECO:0007669"/>
    <property type="project" value="UniProtKB-EC"/>
</dbReference>
<evidence type="ECO:0000256" key="12">
    <source>
        <dbReference type="ARBA" id="ARBA00022741"/>
    </source>
</evidence>
<evidence type="ECO:0000256" key="6">
    <source>
        <dbReference type="ARBA" id="ARBA00005159"/>
    </source>
</evidence>
<dbReference type="InterPro" id="IPR003203">
    <property type="entry name" value="CobU/CobP"/>
</dbReference>
<comment type="catalytic activity">
    <reaction evidence="3">
        <text>adenosylcob(III)inamide + GTP = adenosylcob(III)inamide phosphate + GDP + H(+)</text>
        <dbReference type="Rhea" id="RHEA:15765"/>
        <dbReference type="ChEBI" id="CHEBI:2480"/>
        <dbReference type="ChEBI" id="CHEBI:15378"/>
        <dbReference type="ChEBI" id="CHEBI:37565"/>
        <dbReference type="ChEBI" id="CHEBI:58189"/>
        <dbReference type="ChEBI" id="CHEBI:58502"/>
        <dbReference type="EC" id="2.7.1.156"/>
    </reaction>
</comment>
<dbReference type="RefSeq" id="WP_281095046.1">
    <property type="nucleotide sequence ID" value="NZ_JARYZI010000009.1"/>
</dbReference>
<organism evidence="18 19">
    <name type="scientific">Fusibacter bizertensis</name>
    <dbReference type="NCBI Taxonomy" id="1488331"/>
    <lineage>
        <taxon>Bacteria</taxon>
        <taxon>Bacillati</taxon>
        <taxon>Bacillota</taxon>
        <taxon>Clostridia</taxon>
        <taxon>Eubacteriales</taxon>
        <taxon>Eubacteriales Family XII. Incertae Sedis</taxon>
        <taxon>Fusibacter</taxon>
    </lineage>
</organism>
<dbReference type="EMBL" id="JARYZI010000009">
    <property type="protein sequence ID" value="MDH8679149.1"/>
    <property type="molecule type" value="Genomic_DNA"/>
</dbReference>
<evidence type="ECO:0000256" key="17">
    <source>
        <dbReference type="ARBA" id="ARBA00030571"/>
    </source>
</evidence>
<reference evidence="18 19" key="1">
    <citation type="submission" date="2023-04" db="EMBL/GenBank/DDBJ databases">
        <title>Fusibacter bizertensis strain WBS, isolated from littoral bottom sediments of the Arctic seas - biochemical and genomic analysis.</title>
        <authorList>
            <person name="Brioukhanov A.L."/>
        </authorList>
    </citation>
    <scope>NUCLEOTIDE SEQUENCE [LARGE SCALE GENOMIC DNA]</scope>
    <source>
        <strain evidence="18 19">WBS</strain>
    </source>
</reference>
<comment type="catalytic activity">
    <reaction evidence="2">
        <text>adenosylcob(III)inamide phosphate + GTP + H(+) = adenosylcob(III)inamide-GDP + diphosphate</text>
        <dbReference type="Rhea" id="RHEA:22712"/>
        <dbReference type="ChEBI" id="CHEBI:15378"/>
        <dbReference type="ChEBI" id="CHEBI:33019"/>
        <dbReference type="ChEBI" id="CHEBI:37565"/>
        <dbReference type="ChEBI" id="CHEBI:58502"/>
        <dbReference type="ChEBI" id="CHEBI:60487"/>
        <dbReference type="EC" id="2.7.7.62"/>
    </reaction>
</comment>
<evidence type="ECO:0000256" key="5">
    <source>
        <dbReference type="ARBA" id="ARBA00004692"/>
    </source>
</evidence>
<gene>
    <name evidence="18" type="primary">cobU</name>
    <name evidence="18" type="ORF">QE109_13395</name>
</gene>
<keyword evidence="13 18" id="KW-0418">Kinase</keyword>
<comment type="pathway">
    <text evidence="6">Cofactor biosynthesis; adenosylcobalamin biosynthesis; adenosylcobalamin from cob(II)yrinate a,c-diamide: step 5/7.</text>
</comment>
<comment type="pathway">
    <text evidence="5">Cofactor biosynthesis; adenosylcobalamin biosynthesis; adenosylcobalamin from cob(II)yrinate a,c-diamide: step 6/7.</text>
</comment>
<evidence type="ECO:0000256" key="9">
    <source>
        <dbReference type="ARBA" id="ARBA00012523"/>
    </source>
</evidence>
<evidence type="ECO:0000256" key="11">
    <source>
        <dbReference type="ARBA" id="ARBA00022679"/>
    </source>
</evidence>
<keyword evidence="19" id="KW-1185">Reference proteome</keyword>
<evidence type="ECO:0000313" key="18">
    <source>
        <dbReference type="EMBL" id="MDH8679149.1"/>
    </source>
</evidence>
<dbReference type="PIRSF" id="PIRSF006135">
    <property type="entry name" value="CobU"/>
    <property type="match status" value="1"/>
</dbReference>
<comment type="similarity">
    <text evidence="7">Belongs to the CobU/CobP family.</text>
</comment>
<evidence type="ECO:0000256" key="13">
    <source>
        <dbReference type="ARBA" id="ARBA00022777"/>
    </source>
</evidence>
<keyword evidence="12" id="KW-0547">Nucleotide-binding</keyword>
<dbReference type="InterPro" id="IPR027417">
    <property type="entry name" value="P-loop_NTPase"/>
</dbReference>
<dbReference type="GO" id="GO:0043752">
    <property type="term" value="F:adenosylcobinamide kinase activity"/>
    <property type="evidence" value="ECO:0007669"/>
    <property type="project" value="UniProtKB-EC"/>
</dbReference>
<proteinExistence type="inferred from homology"/>
<keyword evidence="14" id="KW-0067">ATP-binding</keyword>
<evidence type="ECO:0000256" key="1">
    <source>
        <dbReference type="ARBA" id="ARBA00000312"/>
    </source>
</evidence>
<evidence type="ECO:0000313" key="19">
    <source>
        <dbReference type="Proteomes" id="UP001158045"/>
    </source>
</evidence>
<evidence type="ECO:0000256" key="16">
    <source>
        <dbReference type="ARBA" id="ARBA00029570"/>
    </source>
</evidence>
<keyword evidence="10" id="KW-0169">Cobalamin biosynthesis</keyword>
<dbReference type="SUPFAM" id="SSF52540">
    <property type="entry name" value="P-loop containing nucleoside triphosphate hydrolases"/>
    <property type="match status" value="1"/>
</dbReference>
<dbReference type="Gene3D" id="3.40.50.300">
    <property type="entry name" value="P-loop containing nucleotide triphosphate hydrolases"/>
    <property type="match status" value="1"/>
</dbReference>
<evidence type="ECO:0000256" key="4">
    <source>
        <dbReference type="ARBA" id="ARBA00003889"/>
    </source>
</evidence>
<dbReference type="EC" id="2.7.1.156" evidence="8"/>
<sequence>MSKIHLVVGGARSGKSSFAEECAKNQTEKVVYLATAVVTDTDMANRIEKHKLDRPQFWHTIERYRDFQAITSQREFLEADMLLLDCLTVMTTNLMFEEHQDYDAISKEKLYEIEQVVISEIDELINIARKSNKSLIIVTNEVGMGLVPAYKLGSYFRDIAGRVNRHVASAADEVTFVAVGIPLKLK</sequence>
<comment type="catalytic activity">
    <reaction evidence="1">
        <text>adenosylcob(III)inamide + ATP = adenosylcob(III)inamide phosphate + ADP + H(+)</text>
        <dbReference type="Rhea" id="RHEA:15769"/>
        <dbReference type="ChEBI" id="CHEBI:2480"/>
        <dbReference type="ChEBI" id="CHEBI:15378"/>
        <dbReference type="ChEBI" id="CHEBI:30616"/>
        <dbReference type="ChEBI" id="CHEBI:58502"/>
        <dbReference type="ChEBI" id="CHEBI:456216"/>
        <dbReference type="EC" id="2.7.1.156"/>
    </reaction>
</comment>
<name>A0ABT6NFF9_9FIRM</name>
<evidence type="ECO:0000256" key="7">
    <source>
        <dbReference type="ARBA" id="ARBA00007490"/>
    </source>
</evidence>
<evidence type="ECO:0000256" key="2">
    <source>
        <dbReference type="ARBA" id="ARBA00000711"/>
    </source>
</evidence>
<protein>
    <recommendedName>
        <fullName evidence="16">Adenosylcobinamide kinase</fullName>
        <ecNumber evidence="8">2.7.1.156</ecNumber>
        <ecNumber evidence="9">2.7.7.62</ecNumber>
    </recommendedName>
    <alternativeName>
        <fullName evidence="17">Adenosylcobinamide-phosphate guanylyltransferase</fullName>
    </alternativeName>
</protein>
<evidence type="ECO:0000256" key="14">
    <source>
        <dbReference type="ARBA" id="ARBA00022840"/>
    </source>
</evidence>
<comment type="function">
    <text evidence="4">Catalyzes ATP-dependent phosphorylation of adenosylcobinamide and addition of GMP to adenosylcobinamide phosphate.</text>
</comment>
<dbReference type="Proteomes" id="UP001158045">
    <property type="component" value="Unassembled WGS sequence"/>
</dbReference>
<evidence type="ECO:0000256" key="15">
    <source>
        <dbReference type="ARBA" id="ARBA00023134"/>
    </source>
</evidence>
<dbReference type="CDD" id="cd00544">
    <property type="entry name" value="CobU"/>
    <property type="match status" value="1"/>
</dbReference>
<dbReference type="Pfam" id="PF02283">
    <property type="entry name" value="CobU"/>
    <property type="match status" value="1"/>
</dbReference>
<dbReference type="PANTHER" id="PTHR34848:SF1">
    <property type="entry name" value="BIFUNCTIONAL ADENOSYLCOBALAMIN BIOSYNTHESIS PROTEIN COBU"/>
    <property type="match status" value="1"/>
</dbReference>
<keyword evidence="15" id="KW-0342">GTP-binding</keyword>
<dbReference type="EC" id="2.7.7.62" evidence="9"/>
<accession>A0ABT6NFF9</accession>
<evidence type="ECO:0000256" key="10">
    <source>
        <dbReference type="ARBA" id="ARBA00022573"/>
    </source>
</evidence>
<dbReference type="PANTHER" id="PTHR34848">
    <property type="match status" value="1"/>
</dbReference>
<evidence type="ECO:0000256" key="3">
    <source>
        <dbReference type="ARBA" id="ARBA00001522"/>
    </source>
</evidence>
<evidence type="ECO:0000256" key="8">
    <source>
        <dbReference type="ARBA" id="ARBA00012016"/>
    </source>
</evidence>